<dbReference type="PATRIC" id="fig|1449350.3.peg.4240"/>
<evidence type="ECO:0000256" key="4">
    <source>
        <dbReference type="ARBA" id="ARBA00017099"/>
    </source>
</evidence>
<comment type="pathway">
    <text evidence="1 6">Carbohydrate biosynthesis; dTDP-L-rhamnose biosynthesis.</text>
</comment>
<evidence type="ECO:0000256" key="5">
    <source>
        <dbReference type="ARBA" id="ARBA00048200"/>
    </source>
</evidence>
<organism evidence="9 10">
    <name type="scientific">Roseivivax halodurans JCM 10272</name>
    <dbReference type="NCBI Taxonomy" id="1449350"/>
    <lineage>
        <taxon>Bacteria</taxon>
        <taxon>Pseudomonadati</taxon>
        <taxon>Pseudomonadota</taxon>
        <taxon>Alphaproteobacteria</taxon>
        <taxon>Rhodobacterales</taxon>
        <taxon>Roseobacteraceae</taxon>
        <taxon>Roseivivax</taxon>
    </lineage>
</organism>
<dbReference type="EC" id="1.1.1.133" evidence="3 6"/>
<dbReference type="Pfam" id="PF04321">
    <property type="entry name" value="RmlD_sub_bind"/>
    <property type="match status" value="1"/>
</dbReference>
<accession>X7E4L0</accession>
<dbReference type="RefSeq" id="WP_037267345.1">
    <property type="nucleotide sequence ID" value="NZ_JALZ01000080.1"/>
</dbReference>
<evidence type="ECO:0000313" key="9">
    <source>
        <dbReference type="EMBL" id="ETX10979.1"/>
    </source>
</evidence>
<dbReference type="UniPathway" id="UPA00124"/>
<dbReference type="Gene3D" id="3.90.25.10">
    <property type="entry name" value="UDP-galactose 4-epimerase, domain 1"/>
    <property type="match status" value="1"/>
</dbReference>
<dbReference type="NCBIfam" id="TIGR01214">
    <property type="entry name" value="rmlD"/>
    <property type="match status" value="1"/>
</dbReference>
<comment type="function">
    <text evidence="6">Catalyzes the reduction of dTDP-6-deoxy-L-lyxo-4-hexulose to yield dTDP-L-rhamnose.</text>
</comment>
<dbReference type="InterPro" id="IPR036291">
    <property type="entry name" value="NAD(P)-bd_dom_sf"/>
</dbReference>
<dbReference type="GO" id="GO:0008831">
    <property type="term" value="F:dTDP-4-dehydrorhamnose reductase activity"/>
    <property type="evidence" value="ECO:0007669"/>
    <property type="project" value="UniProtKB-EC"/>
</dbReference>
<reference evidence="9 10" key="1">
    <citation type="submission" date="2014-01" db="EMBL/GenBank/DDBJ databases">
        <title>Roseivivax halodurans JCM 10272 Genome Sequencing.</title>
        <authorList>
            <person name="Lai Q."/>
            <person name="Li G."/>
            <person name="Shao Z."/>
        </authorList>
    </citation>
    <scope>NUCLEOTIDE SEQUENCE [LARGE SCALE GENOMIC DNA]</scope>
    <source>
        <strain evidence="9 10">JCM 10272</strain>
    </source>
</reference>
<sequence length="285" mass="30127">MTILVFGRTGQVATELARIGGASVLCMGRDEADLTEPGRCGDIIESGAWDAVINAAAWTAVDAAEEHEAEAQRINADAPGEMARAAARRGIPFVQISTDYVFDGQGDRPFAVDARTAPLGAYGRTKLAGEEAVSEAGGPHVILRTSWVVSAHGKNFVKTMLKLGAERDRLTIVSDQIGGPTAATDIARACLTIAEALRGDPRKTGTYHLSGGPDVSWADFAREIFAQAGLTPEVVDIPSSEFPTPAKRPGNSRMDNSATEAAFGIAQPDWRASLREILTELGARP</sequence>
<comment type="caution">
    <text evidence="9">The sequence shown here is derived from an EMBL/GenBank/DDBJ whole genome shotgun (WGS) entry which is preliminary data.</text>
</comment>
<proteinExistence type="inferred from homology"/>
<dbReference type="InterPro" id="IPR029903">
    <property type="entry name" value="RmlD-like-bd"/>
</dbReference>
<dbReference type="EMBL" id="JALZ01000080">
    <property type="protein sequence ID" value="ETX10979.1"/>
    <property type="molecule type" value="Genomic_DNA"/>
</dbReference>
<dbReference type="eggNOG" id="COG1091">
    <property type="taxonomic scope" value="Bacteria"/>
</dbReference>
<keyword evidence="6" id="KW-0521">NADP</keyword>
<dbReference type="Proteomes" id="UP000022447">
    <property type="component" value="Unassembled WGS sequence"/>
</dbReference>
<evidence type="ECO:0000256" key="7">
    <source>
        <dbReference type="SAM" id="MobiDB-lite"/>
    </source>
</evidence>
<feature type="domain" description="RmlD-like substrate binding" evidence="8">
    <location>
        <begin position="1"/>
        <end position="281"/>
    </location>
</feature>
<evidence type="ECO:0000256" key="6">
    <source>
        <dbReference type="RuleBase" id="RU364082"/>
    </source>
</evidence>
<dbReference type="Gene3D" id="3.40.50.720">
    <property type="entry name" value="NAD(P)-binding Rossmann-like Domain"/>
    <property type="match status" value="1"/>
</dbReference>
<dbReference type="PANTHER" id="PTHR10491">
    <property type="entry name" value="DTDP-4-DEHYDRORHAMNOSE REDUCTASE"/>
    <property type="match status" value="1"/>
</dbReference>
<dbReference type="PANTHER" id="PTHR10491:SF4">
    <property type="entry name" value="METHIONINE ADENOSYLTRANSFERASE 2 SUBUNIT BETA"/>
    <property type="match status" value="1"/>
</dbReference>
<feature type="region of interest" description="Disordered" evidence="7">
    <location>
        <begin position="236"/>
        <end position="257"/>
    </location>
</feature>
<comment type="cofactor">
    <cofactor evidence="6">
        <name>Mg(2+)</name>
        <dbReference type="ChEBI" id="CHEBI:18420"/>
    </cofactor>
    <text evidence="6">Binds 1 Mg(2+) ion per monomer.</text>
</comment>
<dbReference type="InterPro" id="IPR005913">
    <property type="entry name" value="dTDP_dehydrorham_reduct"/>
</dbReference>
<dbReference type="STRING" id="1449350.OCH239_21320"/>
<dbReference type="OrthoDB" id="9803892at2"/>
<comment type="similarity">
    <text evidence="2 6">Belongs to the dTDP-4-dehydrorhamnose reductase family.</text>
</comment>
<dbReference type="GO" id="GO:0019305">
    <property type="term" value="P:dTDP-rhamnose biosynthetic process"/>
    <property type="evidence" value="ECO:0007669"/>
    <property type="project" value="UniProtKB-UniPathway"/>
</dbReference>
<name>X7E4L0_9RHOB</name>
<evidence type="ECO:0000259" key="8">
    <source>
        <dbReference type="Pfam" id="PF04321"/>
    </source>
</evidence>
<evidence type="ECO:0000256" key="2">
    <source>
        <dbReference type="ARBA" id="ARBA00010944"/>
    </source>
</evidence>
<comment type="catalytic activity">
    <reaction evidence="5 6">
        <text>dTDP-beta-L-rhamnose + NADP(+) = dTDP-4-dehydro-beta-L-rhamnose + NADPH + H(+)</text>
        <dbReference type="Rhea" id="RHEA:21796"/>
        <dbReference type="ChEBI" id="CHEBI:15378"/>
        <dbReference type="ChEBI" id="CHEBI:57510"/>
        <dbReference type="ChEBI" id="CHEBI:57783"/>
        <dbReference type="ChEBI" id="CHEBI:58349"/>
        <dbReference type="ChEBI" id="CHEBI:62830"/>
        <dbReference type="EC" id="1.1.1.133"/>
    </reaction>
</comment>
<dbReference type="AlphaFoldDB" id="X7E4L0"/>
<gene>
    <name evidence="9" type="ORF">OCH239_21320</name>
</gene>
<evidence type="ECO:0000256" key="1">
    <source>
        <dbReference type="ARBA" id="ARBA00004781"/>
    </source>
</evidence>
<dbReference type="CDD" id="cd05254">
    <property type="entry name" value="dTDP_HR_like_SDR_e"/>
    <property type="match status" value="1"/>
</dbReference>
<protein>
    <recommendedName>
        <fullName evidence="4 6">dTDP-4-dehydrorhamnose reductase</fullName>
        <ecNumber evidence="3 6">1.1.1.133</ecNumber>
    </recommendedName>
</protein>
<keyword evidence="6" id="KW-0560">Oxidoreductase</keyword>
<evidence type="ECO:0000313" key="10">
    <source>
        <dbReference type="Proteomes" id="UP000022447"/>
    </source>
</evidence>
<keyword evidence="10" id="KW-1185">Reference proteome</keyword>
<evidence type="ECO:0000256" key="3">
    <source>
        <dbReference type="ARBA" id="ARBA00012929"/>
    </source>
</evidence>
<dbReference type="SUPFAM" id="SSF51735">
    <property type="entry name" value="NAD(P)-binding Rossmann-fold domains"/>
    <property type="match status" value="1"/>
</dbReference>